<keyword evidence="3" id="KW-1185">Reference proteome</keyword>
<protein>
    <recommendedName>
        <fullName evidence="4">Lipoprotein</fullName>
    </recommendedName>
</protein>
<evidence type="ECO:0000313" key="3">
    <source>
        <dbReference type="Proteomes" id="UP000832011"/>
    </source>
</evidence>
<dbReference type="RefSeq" id="WP_058357302.1">
    <property type="nucleotide sequence ID" value="NZ_CABKVG010000010.1"/>
</dbReference>
<gene>
    <name evidence="2" type="ORF">LVJ82_16505</name>
</gene>
<keyword evidence="1" id="KW-0732">Signal</keyword>
<dbReference type="PROSITE" id="PS51257">
    <property type="entry name" value="PROKAR_LIPOPROTEIN"/>
    <property type="match status" value="1"/>
</dbReference>
<name>A0ABY4E2K3_9NEIS</name>
<organism evidence="2 3">
    <name type="scientific">Vitreoscilla massiliensis</name>
    <dbReference type="NCBI Taxonomy" id="1689272"/>
    <lineage>
        <taxon>Bacteria</taxon>
        <taxon>Pseudomonadati</taxon>
        <taxon>Pseudomonadota</taxon>
        <taxon>Betaproteobacteria</taxon>
        <taxon>Neisseriales</taxon>
        <taxon>Neisseriaceae</taxon>
        <taxon>Vitreoscilla</taxon>
    </lineage>
</organism>
<sequence>MLRLIWVLMGCSMLLACSKSASESDSAAACSDLRKVQSKDDLIQQIYEHMDHQCLYEKTGPELSKIWGVAVLNNKSKYRQYNHASSYELWKNAQCHTEPEGMLVTLSDIGNKNERGFIDIQLSNCYIKKYGGFDADTRWLSRLPPAQVIASNRHLPVQKPNEPLWSLEEEGAGKPFKPMHYYVWYSKTGTAAMYIDTYISAQVPMILVWGQIEPDKKYFD</sequence>
<evidence type="ECO:0008006" key="4">
    <source>
        <dbReference type="Google" id="ProtNLM"/>
    </source>
</evidence>
<accession>A0ABY4E2K3</accession>
<feature type="signal peptide" evidence="1">
    <location>
        <begin position="1"/>
        <end position="21"/>
    </location>
</feature>
<feature type="chain" id="PRO_5045817887" description="Lipoprotein" evidence="1">
    <location>
        <begin position="22"/>
        <end position="220"/>
    </location>
</feature>
<dbReference type="EMBL" id="CP091511">
    <property type="protein sequence ID" value="UOO89025.1"/>
    <property type="molecule type" value="Genomic_DNA"/>
</dbReference>
<evidence type="ECO:0000313" key="2">
    <source>
        <dbReference type="EMBL" id="UOO89025.1"/>
    </source>
</evidence>
<reference evidence="2 3" key="1">
    <citation type="journal article" date="2022" name="Res Sq">
        <title>Evolution of multicellular longitudinally dividing oral cavity symbionts (Neisseriaceae).</title>
        <authorList>
            <person name="Nyongesa S."/>
            <person name="Weber P."/>
            <person name="Bernet E."/>
            <person name="Pullido F."/>
            <person name="Nieckarz M."/>
            <person name="Delaby M."/>
            <person name="Nieves C."/>
            <person name="Viehboeck T."/>
            <person name="Krause N."/>
            <person name="Rivera-Millot A."/>
            <person name="Nakamura A."/>
            <person name="Vischer N."/>
            <person name="VanNieuwenhze M."/>
            <person name="Brun Y."/>
            <person name="Cava F."/>
            <person name="Bulgheresi S."/>
            <person name="Veyrier F."/>
        </authorList>
    </citation>
    <scope>NUCLEOTIDE SEQUENCE [LARGE SCALE GENOMIC DNA]</scope>
    <source>
        <strain evidence="2 3">SN4</strain>
    </source>
</reference>
<proteinExistence type="predicted"/>
<evidence type="ECO:0000256" key="1">
    <source>
        <dbReference type="SAM" id="SignalP"/>
    </source>
</evidence>
<dbReference type="Proteomes" id="UP000832011">
    <property type="component" value="Chromosome"/>
</dbReference>